<proteinExistence type="predicted"/>
<name>A0AAE3XU06_9BACT</name>
<dbReference type="InterPro" id="IPR006674">
    <property type="entry name" value="HD_domain"/>
</dbReference>
<comment type="caution">
    <text evidence="2">The sequence shown here is derived from an EMBL/GenBank/DDBJ whole genome shotgun (WGS) entry which is preliminary data.</text>
</comment>
<dbReference type="RefSeq" id="WP_309943419.1">
    <property type="nucleotide sequence ID" value="NZ_AP025305.1"/>
</dbReference>
<sequence>MKKKKIINDPLYGLIDIPDGLVFELIEHPYFQRLRRIKQLGLTDYVYPGAFHTRFQHALGAMHLMRKCLSSLKAKGVLISDDEMEGAMVAILLHDIGHGPFSHALEFSLMKNISHEHVSISFMNQLNDEFGGRLDLAIKMFKGRYEREFFHQLISSQLDVDRIDYLNRDSFYSGVMEGRVGADRIIKLLNVVDDQLVLEEKGIYSVENFLIARRHMYWQVYLHKASVCAEAMLVSMINRARCLLTSGKDIPGSTSLKYFLSNEVDKNSFNNRKGLMHFNEIDDCDITYVMKLWSKSEDVVLKVLSTGLLDRSLFKVEIMNEPVSKMELTNYRCLIDQYYDIELSESDFFLLKGELSNKTYVVGGQDINVLTKKGEIKSIIECSELSHILAQSKIVKKYYICWPKMISL</sequence>
<dbReference type="SUPFAM" id="SSF109604">
    <property type="entry name" value="HD-domain/PDEase-like"/>
    <property type="match status" value="1"/>
</dbReference>
<evidence type="ECO:0000259" key="1">
    <source>
        <dbReference type="PROSITE" id="PS51831"/>
    </source>
</evidence>
<organism evidence="2 3">
    <name type="scientific">Aureibacter tunicatorum</name>
    <dbReference type="NCBI Taxonomy" id="866807"/>
    <lineage>
        <taxon>Bacteria</taxon>
        <taxon>Pseudomonadati</taxon>
        <taxon>Bacteroidota</taxon>
        <taxon>Cytophagia</taxon>
        <taxon>Cytophagales</taxon>
        <taxon>Persicobacteraceae</taxon>
        <taxon>Aureibacter</taxon>
    </lineage>
</organism>
<dbReference type="GO" id="GO:0008832">
    <property type="term" value="F:dGTPase activity"/>
    <property type="evidence" value="ECO:0007669"/>
    <property type="project" value="TreeGrafter"/>
</dbReference>
<dbReference type="InterPro" id="IPR003607">
    <property type="entry name" value="HD/PDEase_dom"/>
</dbReference>
<dbReference type="Pfam" id="PF01966">
    <property type="entry name" value="HD"/>
    <property type="match status" value="1"/>
</dbReference>
<dbReference type="GO" id="GO:0006203">
    <property type="term" value="P:dGTP catabolic process"/>
    <property type="evidence" value="ECO:0007669"/>
    <property type="project" value="TreeGrafter"/>
</dbReference>
<accession>A0AAE3XU06</accession>
<dbReference type="PANTHER" id="PTHR11373:SF4">
    <property type="entry name" value="DEOXYNUCLEOSIDE TRIPHOSPHATE TRIPHOSPHOHYDROLASE SAMHD1"/>
    <property type="match status" value="1"/>
</dbReference>
<evidence type="ECO:0000313" key="3">
    <source>
        <dbReference type="Proteomes" id="UP001185092"/>
    </source>
</evidence>
<protein>
    <recommendedName>
        <fullName evidence="1">HD domain-containing protein</fullName>
    </recommendedName>
</protein>
<dbReference type="SMART" id="SM00471">
    <property type="entry name" value="HDc"/>
    <property type="match status" value="1"/>
</dbReference>
<dbReference type="EMBL" id="JAVDQD010000017">
    <property type="protein sequence ID" value="MDR6242063.1"/>
    <property type="molecule type" value="Genomic_DNA"/>
</dbReference>
<dbReference type="InterPro" id="IPR045509">
    <property type="entry name" value="HD_assoc_2"/>
</dbReference>
<dbReference type="Gene3D" id="1.10.3210.10">
    <property type="entry name" value="Hypothetical protein af1432"/>
    <property type="match status" value="1"/>
</dbReference>
<dbReference type="Pfam" id="PF19276">
    <property type="entry name" value="HD_assoc_2"/>
    <property type="match status" value="1"/>
</dbReference>
<dbReference type="Proteomes" id="UP001185092">
    <property type="component" value="Unassembled WGS sequence"/>
</dbReference>
<dbReference type="PROSITE" id="PS51831">
    <property type="entry name" value="HD"/>
    <property type="match status" value="1"/>
</dbReference>
<dbReference type="AlphaFoldDB" id="A0AAE3XU06"/>
<gene>
    <name evidence="2" type="ORF">HNQ88_005150</name>
</gene>
<dbReference type="InterPro" id="IPR050135">
    <property type="entry name" value="dGTPase-like"/>
</dbReference>
<keyword evidence="3" id="KW-1185">Reference proteome</keyword>
<dbReference type="PANTHER" id="PTHR11373">
    <property type="entry name" value="DEOXYNUCLEOSIDE TRIPHOSPHATE TRIPHOSPHOHYDROLASE"/>
    <property type="match status" value="1"/>
</dbReference>
<feature type="domain" description="HD" evidence="1">
    <location>
        <begin position="54"/>
        <end position="166"/>
    </location>
</feature>
<evidence type="ECO:0000313" key="2">
    <source>
        <dbReference type="EMBL" id="MDR6242063.1"/>
    </source>
</evidence>
<reference evidence="2" key="1">
    <citation type="submission" date="2023-07" db="EMBL/GenBank/DDBJ databases">
        <title>Genomic Encyclopedia of Type Strains, Phase IV (KMG-IV): sequencing the most valuable type-strain genomes for metagenomic binning, comparative biology and taxonomic classification.</title>
        <authorList>
            <person name="Goeker M."/>
        </authorList>
    </citation>
    <scope>NUCLEOTIDE SEQUENCE</scope>
    <source>
        <strain evidence="2">DSM 26174</strain>
    </source>
</reference>
<dbReference type="CDD" id="cd00077">
    <property type="entry name" value="HDc"/>
    <property type="match status" value="1"/>
</dbReference>